<accession>U5N8K3</accession>
<dbReference type="EMBL" id="CP004885">
    <property type="protein sequence ID" value="AGX87737.1"/>
    <property type="molecule type" value="Genomic_DNA"/>
</dbReference>
<feature type="signal peptide" evidence="1">
    <location>
        <begin position="1"/>
        <end position="29"/>
    </location>
</feature>
<dbReference type="KEGG" id="cbx:Cenrod_1652"/>
<protein>
    <recommendedName>
        <fullName evidence="2">TY-Chap central domain-containing protein</fullName>
    </recommendedName>
</protein>
<feature type="chain" id="PRO_5004662904" description="TY-Chap central domain-containing protein" evidence="1">
    <location>
        <begin position="30"/>
        <end position="190"/>
    </location>
</feature>
<feature type="domain" description="TY-Chap central" evidence="2">
    <location>
        <begin position="72"/>
        <end position="159"/>
    </location>
</feature>
<evidence type="ECO:0000259" key="2">
    <source>
        <dbReference type="Pfam" id="PF22551"/>
    </source>
</evidence>
<dbReference type="Proteomes" id="UP000017184">
    <property type="component" value="Chromosome"/>
</dbReference>
<dbReference type="OrthoDB" id="8703364at2"/>
<evidence type="ECO:0000313" key="3">
    <source>
        <dbReference type="EMBL" id="AGX87737.1"/>
    </source>
</evidence>
<dbReference type="InterPro" id="IPR054343">
    <property type="entry name" value="TY-Chap_M"/>
</dbReference>
<dbReference type="HOGENOM" id="CLU_1425646_0_0_4"/>
<proteinExistence type="predicted"/>
<gene>
    <name evidence="3" type="ORF">Cenrod_1652</name>
</gene>
<dbReference type="STRING" id="946483.Cenrod_1652"/>
<evidence type="ECO:0000256" key="1">
    <source>
        <dbReference type="SAM" id="SignalP"/>
    </source>
</evidence>
<dbReference type="RefSeq" id="WP_022773729.1">
    <property type="nucleotide sequence ID" value="NC_022576.1"/>
</dbReference>
<evidence type="ECO:0000313" key="4">
    <source>
        <dbReference type="Proteomes" id="UP000017184"/>
    </source>
</evidence>
<reference evidence="3 4" key="1">
    <citation type="journal article" date="2013" name="Genome Biol.">
        <title>Genomic analysis reveals key aspects of prokaryotic symbiosis in the phototrophic consortium "Chlorochromatium aggregatum".</title>
        <authorList>
            <person name="Liu Z."/>
            <person name="Muller J."/>
            <person name="Li T."/>
            <person name="Alvey R.M."/>
            <person name="Vogl K."/>
            <person name="Frigaard N.U."/>
            <person name="Rockwell N.C."/>
            <person name="Boyd E.S."/>
            <person name="Tomsho L.P."/>
            <person name="Schuster S.C."/>
            <person name="Henke P."/>
            <person name="Rohde M."/>
            <person name="Overmann J."/>
            <person name="Bryant D.A."/>
        </authorList>
    </citation>
    <scope>NUCLEOTIDE SEQUENCE [LARGE SCALE GENOMIC DNA]</scope>
    <source>
        <strain evidence="3">CR</strain>
    </source>
</reference>
<dbReference type="Pfam" id="PF22551">
    <property type="entry name" value="TY-Chap1"/>
    <property type="match status" value="1"/>
</dbReference>
<sequence>MSVVSKNRMKQSFVLGIGILLVASSHVIAGNNGAVSGASPSAVQSTAVTESAEKKPPTKTELQRLYMDYLSSEGYKPDIDSDGDVRFKHEGKTYFIDVSERDPEFFRIVLANVWRIDDEQERSQVLAAADKSNALSKVTKVFTVNDRVWVSIELFVAHPEDFRPLFSRAMSALDNGLGNFVTALRDKETQ</sequence>
<organism evidence="3 4">
    <name type="scientific">Candidatus Symbiobacter mobilis CR</name>
    <dbReference type="NCBI Taxonomy" id="946483"/>
    <lineage>
        <taxon>Bacteria</taxon>
        <taxon>Pseudomonadati</taxon>
        <taxon>Pseudomonadota</taxon>
        <taxon>Betaproteobacteria</taxon>
        <taxon>Burkholderiales</taxon>
        <taxon>Comamonadaceae</taxon>
    </lineage>
</organism>
<name>U5N8K3_9BURK</name>
<keyword evidence="1" id="KW-0732">Signal</keyword>
<dbReference type="AlphaFoldDB" id="U5N8K3"/>
<dbReference type="eggNOG" id="ENOG50335TG">
    <property type="taxonomic scope" value="Bacteria"/>
</dbReference>
<keyword evidence="4" id="KW-1185">Reference proteome</keyword>